<proteinExistence type="predicted"/>
<accession>A0ACC2GD11</accession>
<name>A0ACC2GD11_DALPE</name>
<sequence length="391" mass="43425">MERDKGLLMDEIEKSLWNLTEDNLRFLCEHHGQNKYGSNLKGMDHRSLRRKILEEMWDNTDSMKSEEQGMSWLLQLKKEIRRILEDGSVKPLSPSQSNKDQGRAEARDADNEWKKEKGVELPSTGFEAGPVSPNQSDAEDDSVDSDTEDSDWLPATGLKAARVNSTQSDNGTTVCDGEMQVRDWMTSNRAEISPEVDTPGQRDKAPRTPPGFLRSPGRASRGSALLRCLNTRVSVANPGVPAQLGDCKTSHPEDGSLSSAKQPKETLPAEGPGSHVCHHCGKSLGSQKSLKSHLRVHTGEKPHNCSQCGETFRLQRSLRKHQKLHSGEVRVTKKANVQQPCPHCKATLTSKKELKEHLRIYHTEKTQLCSECGTDHMCAPFVGGALQLLRP</sequence>
<dbReference type="EMBL" id="CM055741">
    <property type="protein sequence ID" value="KAJ8001416.1"/>
    <property type="molecule type" value="Genomic_DNA"/>
</dbReference>
<organism evidence="1 2">
    <name type="scientific">Dallia pectoralis</name>
    <name type="common">Alaska blackfish</name>
    <dbReference type="NCBI Taxonomy" id="75939"/>
    <lineage>
        <taxon>Eukaryota</taxon>
        <taxon>Metazoa</taxon>
        <taxon>Chordata</taxon>
        <taxon>Craniata</taxon>
        <taxon>Vertebrata</taxon>
        <taxon>Euteleostomi</taxon>
        <taxon>Actinopterygii</taxon>
        <taxon>Neopterygii</taxon>
        <taxon>Teleostei</taxon>
        <taxon>Protacanthopterygii</taxon>
        <taxon>Esociformes</taxon>
        <taxon>Umbridae</taxon>
        <taxon>Dallia</taxon>
    </lineage>
</organism>
<keyword evidence="2" id="KW-1185">Reference proteome</keyword>
<gene>
    <name evidence="1" type="ORF">DPEC_G00169280</name>
</gene>
<reference evidence="1" key="1">
    <citation type="submission" date="2021-05" db="EMBL/GenBank/DDBJ databases">
        <authorList>
            <person name="Pan Q."/>
            <person name="Jouanno E."/>
            <person name="Zahm M."/>
            <person name="Klopp C."/>
            <person name="Cabau C."/>
            <person name="Louis A."/>
            <person name="Berthelot C."/>
            <person name="Parey E."/>
            <person name="Roest Crollius H."/>
            <person name="Montfort J."/>
            <person name="Robinson-Rechavi M."/>
            <person name="Bouchez O."/>
            <person name="Lampietro C."/>
            <person name="Lopez Roques C."/>
            <person name="Donnadieu C."/>
            <person name="Postlethwait J."/>
            <person name="Bobe J."/>
            <person name="Dillon D."/>
            <person name="Chandos A."/>
            <person name="von Hippel F."/>
            <person name="Guiguen Y."/>
        </authorList>
    </citation>
    <scope>NUCLEOTIDE SEQUENCE</scope>
    <source>
        <strain evidence="1">YG-Jan2019</strain>
    </source>
</reference>
<protein>
    <submittedName>
        <fullName evidence="1">Uncharacterized protein</fullName>
    </submittedName>
</protein>
<evidence type="ECO:0000313" key="2">
    <source>
        <dbReference type="Proteomes" id="UP001157502"/>
    </source>
</evidence>
<dbReference type="Proteomes" id="UP001157502">
    <property type="component" value="Chromosome 14"/>
</dbReference>
<evidence type="ECO:0000313" key="1">
    <source>
        <dbReference type="EMBL" id="KAJ8001416.1"/>
    </source>
</evidence>
<comment type="caution">
    <text evidence="1">The sequence shown here is derived from an EMBL/GenBank/DDBJ whole genome shotgun (WGS) entry which is preliminary data.</text>
</comment>